<evidence type="ECO:0000256" key="5">
    <source>
        <dbReference type="ARBA" id="ARBA00022692"/>
    </source>
</evidence>
<feature type="transmembrane region" description="Helical" evidence="8">
    <location>
        <begin position="121"/>
        <end position="143"/>
    </location>
</feature>
<keyword evidence="11" id="KW-1185">Reference proteome</keyword>
<protein>
    <recommendedName>
        <fullName evidence="8">Transport permease protein</fullName>
    </recommendedName>
</protein>
<keyword evidence="6 8" id="KW-1133">Transmembrane helix</keyword>
<comment type="similarity">
    <text evidence="2 8">Belongs to the ABC-2 integral membrane protein family.</text>
</comment>
<dbReference type="Proteomes" id="UP000182077">
    <property type="component" value="Unassembled WGS sequence"/>
</dbReference>
<dbReference type="PANTHER" id="PTHR30413:SF10">
    <property type="entry name" value="CAPSULE POLYSACCHARIDE EXPORT INNER-MEMBRANE PROTEIN CTRC"/>
    <property type="match status" value="1"/>
</dbReference>
<evidence type="ECO:0000259" key="9">
    <source>
        <dbReference type="PROSITE" id="PS51012"/>
    </source>
</evidence>
<feature type="transmembrane region" description="Helical" evidence="8">
    <location>
        <begin position="247"/>
        <end position="264"/>
    </location>
</feature>
<evidence type="ECO:0000256" key="6">
    <source>
        <dbReference type="ARBA" id="ARBA00022989"/>
    </source>
</evidence>
<dbReference type="AlphaFoldDB" id="A0A1L8TR40"/>
<feature type="domain" description="ABC transmembrane type-2" evidence="9">
    <location>
        <begin position="41"/>
        <end position="267"/>
    </location>
</feature>
<feature type="transmembrane region" description="Helical" evidence="8">
    <location>
        <begin position="77"/>
        <end position="101"/>
    </location>
</feature>
<dbReference type="InterPro" id="IPR047817">
    <property type="entry name" value="ABC2_TM_bact-type"/>
</dbReference>
<keyword evidence="5 8" id="KW-0812">Transmembrane</keyword>
<feature type="transmembrane region" description="Helical" evidence="8">
    <location>
        <begin position="186"/>
        <end position="204"/>
    </location>
</feature>
<evidence type="ECO:0000256" key="1">
    <source>
        <dbReference type="ARBA" id="ARBA00004651"/>
    </source>
</evidence>
<evidence type="ECO:0000256" key="3">
    <source>
        <dbReference type="ARBA" id="ARBA00022448"/>
    </source>
</evidence>
<accession>A0A1L8TR40</accession>
<evidence type="ECO:0000313" key="11">
    <source>
        <dbReference type="Proteomes" id="UP000182077"/>
    </source>
</evidence>
<keyword evidence="7 8" id="KW-0472">Membrane</keyword>
<keyword evidence="3 8" id="KW-0813">Transport</keyword>
<dbReference type="EMBL" id="JXKQ01000001">
    <property type="protein sequence ID" value="OJG46757.1"/>
    <property type="molecule type" value="Genomic_DNA"/>
</dbReference>
<keyword evidence="4 8" id="KW-1003">Cell membrane</keyword>
<evidence type="ECO:0000256" key="4">
    <source>
        <dbReference type="ARBA" id="ARBA00022475"/>
    </source>
</evidence>
<dbReference type="STRING" id="249189.RV04_GL000004"/>
<gene>
    <name evidence="10" type="ORF">RV04_GL000004</name>
</gene>
<feature type="transmembrane region" description="Helical" evidence="8">
    <location>
        <begin position="43"/>
        <end position="65"/>
    </location>
</feature>
<dbReference type="InterPro" id="IPR013525">
    <property type="entry name" value="ABC2_TM"/>
</dbReference>
<dbReference type="Pfam" id="PF01061">
    <property type="entry name" value="ABC2_membrane"/>
    <property type="match status" value="1"/>
</dbReference>
<evidence type="ECO:0000256" key="7">
    <source>
        <dbReference type="ARBA" id="ARBA00023136"/>
    </source>
</evidence>
<evidence type="ECO:0000256" key="8">
    <source>
        <dbReference type="RuleBase" id="RU361157"/>
    </source>
</evidence>
<reference evidence="10 11" key="1">
    <citation type="submission" date="2014-12" db="EMBL/GenBank/DDBJ databases">
        <title>Draft genome sequences of 29 type strains of Enterococci.</title>
        <authorList>
            <person name="Zhong Z."/>
            <person name="Sun Z."/>
            <person name="Liu W."/>
            <person name="Zhang W."/>
            <person name="Zhang H."/>
        </authorList>
    </citation>
    <scope>NUCLEOTIDE SEQUENCE [LARGE SCALE GENOMIC DNA]</scope>
    <source>
        <strain evidence="10 11">DSM 17122</strain>
    </source>
</reference>
<dbReference type="GO" id="GO:0140359">
    <property type="term" value="F:ABC-type transporter activity"/>
    <property type="evidence" value="ECO:0007669"/>
    <property type="project" value="InterPro"/>
</dbReference>
<name>A0A1L8TR40_9ENTE</name>
<evidence type="ECO:0000256" key="2">
    <source>
        <dbReference type="ARBA" id="ARBA00007783"/>
    </source>
</evidence>
<sequence length="275" mass="32190">MRGKKMFKDLLSFFKEIFQNRTLLKQFSVNDFKSRYAGSALGIFWAFANPLVMVVTYWFVFGVGFKAAMTDGKYPFIVFLLTGLVPWMYFSEVLGSATNVFREYSYLVKKVVFNIRILPSVKLFSAMYMHIFFIAIALIVALFNHIIPGLHLLQLVYYLFCMIMFLTGLTWITSSIQPFFPDINQFIVVIMQALMWGTPVLWSINQFAAHPTIQFILKFNPMFYVVQGYRDAFFGEQWFWDKPLLTIYFWVVTIILLIVGSIVFKRLKPHFSDVL</sequence>
<comment type="caution">
    <text evidence="10">The sequence shown here is derived from an EMBL/GenBank/DDBJ whole genome shotgun (WGS) entry which is preliminary data.</text>
</comment>
<dbReference type="PANTHER" id="PTHR30413">
    <property type="entry name" value="INNER MEMBRANE TRANSPORT PERMEASE"/>
    <property type="match status" value="1"/>
</dbReference>
<feature type="transmembrane region" description="Helical" evidence="8">
    <location>
        <begin position="155"/>
        <end position="174"/>
    </location>
</feature>
<dbReference type="GO" id="GO:0015920">
    <property type="term" value="P:lipopolysaccharide transport"/>
    <property type="evidence" value="ECO:0007669"/>
    <property type="project" value="TreeGrafter"/>
</dbReference>
<comment type="subcellular location">
    <subcellularLocation>
        <location evidence="1 8">Cell membrane</location>
        <topology evidence="1 8">Multi-pass membrane protein</topology>
    </subcellularLocation>
</comment>
<dbReference type="PROSITE" id="PS51012">
    <property type="entry name" value="ABC_TM2"/>
    <property type="match status" value="1"/>
</dbReference>
<proteinExistence type="inferred from homology"/>
<organism evidence="10 11">
    <name type="scientific">Enterococcus hermanniensis</name>
    <dbReference type="NCBI Taxonomy" id="249189"/>
    <lineage>
        <taxon>Bacteria</taxon>
        <taxon>Bacillati</taxon>
        <taxon>Bacillota</taxon>
        <taxon>Bacilli</taxon>
        <taxon>Lactobacillales</taxon>
        <taxon>Enterococcaceae</taxon>
        <taxon>Enterococcus</taxon>
    </lineage>
</organism>
<dbReference type="GO" id="GO:0005886">
    <property type="term" value="C:plasma membrane"/>
    <property type="evidence" value="ECO:0007669"/>
    <property type="project" value="UniProtKB-SubCell"/>
</dbReference>
<evidence type="ECO:0000313" key="10">
    <source>
        <dbReference type="EMBL" id="OJG46757.1"/>
    </source>
</evidence>